<dbReference type="EMBL" id="JAUEPU010000002">
    <property type="protein sequence ID" value="KAK0505358.1"/>
    <property type="molecule type" value="Genomic_DNA"/>
</dbReference>
<accession>A0AA39QPF8</accession>
<evidence type="ECO:0000313" key="2">
    <source>
        <dbReference type="Proteomes" id="UP001175228"/>
    </source>
</evidence>
<comment type="caution">
    <text evidence="1">The sequence shown here is derived from an EMBL/GenBank/DDBJ whole genome shotgun (WGS) entry which is preliminary data.</text>
</comment>
<dbReference type="AlphaFoldDB" id="A0AA39QPF8"/>
<evidence type="ECO:0000313" key="1">
    <source>
        <dbReference type="EMBL" id="KAK0505358.1"/>
    </source>
</evidence>
<reference evidence="1" key="1">
    <citation type="submission" date="2023-06" db="EMBL/GenBank/DDBJ databases">
        <authorList>
            <consortium name="Lawrence Berkeley National Laboratory"/>
            <person name="Ahrendt S."/>
            <person name="Sahu N."/>
            <person name="Indic B."/>
            <person name="Wong-Bajracharya J."/>
            <person name="Merenyi Z."/>
            <person name="Ke H.-M."/>
            <person name="Monk M."/>
            <person name="Kocsube S."/>
            <person name="Drula E."/>
            <person name="Lipzen A."/>
            <person name="Balint B."/>
            <person name="Henrissat B."/>
            <person name="Andreopoulos B."/>
            <person name="Martin F.M."/>
            <person name="Harder C.B."/>
            <person name="Rigling D."/>
            <person name="Ford K.L."/>
            <person name="Foster G.D."/>
            <person name="Pangilinan J."/>
            <person name="Papanicolaou A."/>
            <person name="Barry K."/>
            <person name="LaButti K."/>
            <person name="Viragh M."/>
            <person name="Koriabine M."/>
            <person name="Yan M."/>
            <person name="Riley R."/>
            <person name="Champramary S."/>
            <person name="Plett K.L."/>
            <person name="Tsai I.J."/>
            <person name="Slot J."/>
            <person name="Sipos G."/>
            <person name="Plett J."/>
            <person name="Nagy L.G."/>
            <person name="Grigoriev I.V."/>
        </authorList>
    </citation>
    <scope>NUCLEOTIDE SEQUENCE</scope>
    <source>
        <strain evidence="1">HWK02</strain>
    </source>
</reference>
<proteinExistence type="predicted"/>
<organism evidence="1 2">
    <name type="scientific">Armillaria luteobubalina</name>
    <dbReference type="NCBI Taxonomy" id="153913"/>
    <lineage>
        <taxon>Eukaryota</taxon>
        <taxon>Fungi</taxon>
        <taxon>Dikarya</taxon>
        <taxon>Basidiomycota</taxon>
        <taxon>Agaricomycotina</taxon>
        <taxon>Agaricomycetes</taxon>
        <taxon>Agaricomycetidae</taxon>
        <taxon>Agaricales</taxon>
        <taxon>Marasmiineae</taxon>
        <taxon>Physalacriaceae</taxon>
        <taxon>Armillaria</taxon>
    </lineage>
</organism>
<gene>
    <name evidence="1" type="ORF">EDD18DRAFT_334350</name>
</gene>
<sequence length="73" mass="8391">MENEQFFFSWDLYLHKPSRASIKARTAQRSSSMIKPSMISEAGKSFARNTRLNEPQCCHCGWRGAHAPQCPFK</sequence>
<dbReference type="Proteomes" id="UP001175228">
    <property type="component" value="Unassembled WGS sequence"/>
</dbReference>
<protein>
    <submittedName>
        <fullName evidence="1">Uncharacterized protein</fullName>
    </submittedName>
</protein>
<name>A0AA39QPF8_9AGAR</name>
<keyword evidence="2" id="KW-1185">Reference proteome</keyword>